<dbReference type="EMBL" id="CP064030">
    <property type="protein sequence ID" value="QRN55590.1"/>
    <property type="molecule type" value="Genomic_DNA"/>
</dbReference>
<dbReference type="RefSeq" id="WP_188799156.1">
    <property type="nucleotide sequence ID" value="NZ_BMIZ01000001.1"/>
</dbReference>
<evidence type="ECO:0000313" key="2">
    <source>
        <dbReference type="Proteomes" id="UP000663181"/>
    </source>
</evidence>
<dbReference type="SUPFAM" id="SSF52540">
    <property type="entry name" value="P-loop containing nucleoside triphosphate hydrolases"/>
    <property type="match status" value="1"/>
</dbReference>
<organism evidence="1 2">
    <name type="scientific">Dyella caseinilytica</name>
    <dbReference type="NCBI Taxonomy" id="1849581"/>
    <lineage>
        <taxon>Bacteria</taxon>
        <taxon>Pseudomonadati</taxon>
        <taxon>Pseudomonadota</taxon>
        <taxon>Gammaproteobacteria</taxon>
        <taxon>Lysobacterales</taxon>
        <taxon>Rhodanobacteraceae</taxon>
        <taxon>Dyella</taxon>
    </lineage>
</organism>
<dbReference type="Pfam" id="PF05621">
    <property type="entry name" value="TniB"/>
    <property type="match status" value="1"/>
</dbReference>
<gene>
    <name evidence="1" type="ORF">ISN74_09830</name>
</gene>
<dbReference type="Gene3D" id="3.40.50.300">
    <property type="entry name" value="P-loop containing nucleotide triphosphate hydrolases"/>
    <property type="match status" value="1"/>
</dbReference>
<dbReference type="Proteomes" id="UP000663181">
    <property type="component" value="Chromosome"/>
</dbReference>
<dbReference type="InterPro" id="IPR008868">
    <property type="entry name" value="TniB"/>
</dbReference>
<accession>A0ABX7GZ37</accession>
<protein>
    <submittedName>
        <fullName evidence="1">TniB family NTP-binding protein</fullName>
    </submittedName>
</protein>
<name>A0ABX7GZ37_9GAMM</name>
<proteinExistence type="predicted"/>
<reference evidence="1 2" key="1">
    <citation type="submission" date="2020-10" db="EMBL/GenBank/DDBJ databases">
        <title>Phylogeny of dyella-like bacteria.</title>
        <authorList>
            <person name="Fu J."/>
        </authorList>
    </citation>
    <scope>NUCLEOTIDE SEQUENCE [LARGE SCALE GENOMIC DNA]</scope>
    <source>
        <strain evidence="1 2">DHOB09</strain>
    </source>
</reference>
<sequence length="303" mass="34295">MRAAAADLPHLTTHAKKIALLPDSERIQHIRSDRWIGYTKALHILERLDDLLAWPPKQRMPNMLLIGPTNNGKSMIIERFRRKNHVVHKRYSAIEKLPVVALQMPSDPTISRFYSMLLFELGAPPAYPRARIAELELSAIKLLEAVGAKMLIIDEIHNILAGQRNHRLEFLNLLRYLGNSLRIPIVGVGIQEAHLAIRSDPQLENRFEPIPLPRWVQGEELQSLLASFAASLPLKQPSNLQQVDMAQYLLERSEGTIGEIARLLSAAAETAISTGEESINRKTLLQTPYESPSDRRRAFERVL</sequence>
<evidence type="ECO:0000313" key="1">
    <source>
        <dbReference type="EMBL" id="QRN55590.1"/>
    </source>
</evidence>
<dbReference type="InterPro" id="IPR027417">
    <property type="entry name" value="P-loop_NTPase"/>
</dbReference>
<keyword evidence="2" id="KW-1185">Reference proteome</keyword>